<dbReference type="CTD" id="183310"/>
<sequence length="279" mass="30810">MSKPSTPAPASADQNGDSATRQTAQTTETPASLLSAVGNGAPNMAGFTLNRDMVPFFPYQLQNPMLQPPQNSLENAIVHSLGTLAAQSSMFGQLCEKMLKAQEEARADQRSIREEHRAEREKADERSQQNMDKMMALVHSLVERVDRSHASSYDVVGQKNPSSSSLKPAKRVKSAVVRQSNLAKRTGAPVDAAKELKKIRDEENRNHGRSAERDNVFIGAVLVGKGSQYDKDLEKFKSFRCRTCNEVSQTKEQLVDHFSNNHAGELGARRSLRIKQTSC</sequence>
<feature type="region of interest" description="Disordered" evidence="2">
    <location>
        <begin position="105"/>
        <end position="130"/>
    </location>
</feature>
<evidence type="ECO:0000313" key="5">
    <source>
        <dbReference type="Proteomes" id="UP000001940"/>
    </source>
</evidence>
<dbReference type="GO" id="GO:0008270">
    <property type="term" value="F:zinc ion binding"/>
    <property type="evidence" value="ECO:0007669"/>
    <property type="project" value="UniProtKB-KW"/>
</dbReference>
<dbReference type="Proteomes" id="UP000001940">
    <property type="component" value="Chromosome III"/>
</dbReference>
<dbReference type="WormBase" id="C38D4.7">
    <property type="protein sequence ID" value="CE00920"/>
    <property type="gene ID" value="WBGene00008007"/>
</dbReference>
<keyword evidence="1" id="KW-0862">Zinc</keyword>
<dbReference type="UCSC" id="C38D4.7">
    <property type="organism name" value="c. elegans"/>
</dbReference>
<dbReference type="GeneID" id="183310"/>
<name>Q18512_CAEEL</name>
<keyword evidence="1" id="KW-0479">Metal-binding</keyword>
<dbReference type="eggNOG" id="ENOG502TIPZ">
    <property type="taxonomic scope" value="Eukaryota"/>
</dbReference>
<proteinExistence type="predicted"/>
<dbReference type="PROSITE" id="PS50157">
    <property type="entry name" value="ZINC_FINGER_C2H2_2"/>
    <property type="match status" value="1"/>
</dbReference>
<gene>
    <name evidence="4 6" type="ORF">C38D4.7</name>
    <name evidence="4" type="ORF">CELE_C38D4.7</name>
</gene>
<feature type="compositionally biased region" description="Basic and acidic residues" evidence="2">
    <location>
        <begin position="105"/>
        <end position="127"/>
    </location>
</feature>
<dbReference type="AlphaFoldDB" id="Q18512"/>
<dbReference type="RefSeq" id="NP_497992.1">
    <property type="nucleotide sequence ID" value="NM_065591.5"/>
</dbReference>
<protein>
    <submittedName>
        <fullName evidence="4">C2H2-type domain-containing protein</fullName>
    </submittedName>
</protein>
<reference evidence="4 5" key="1">
    <citation type="journal article" date="1998" name="Science">
        <title>Genome sequence of the nematode C. elegans: a platform for investigating biology.</title>
        <authorList>
            <consortium name="The C. elegans sequencing consortium"/>
            <person name="Sulson J.E."/>
            <person name="Waterston R."/>
        </authorList>
    </citation>
    <scope>NUCLEOTIDE SEQUENCE [LARGE SCALE GENOMIC DNA]</scope>
    <source>
        <strain evidence="4 5">Bristol N2</strain>
    </source>
</reference>
<dbReference type="InterPro" id="IPR013087">
    <property type="entry name" value="Znf_C2H2_type"/>
</dbReference>
<feature type="domain" description="C2H2-type" evidence="3">
    <location>
        <begin position="239"/>
        <end position="267"/>
    </location>
</feature>
<keyword evidence="5" id="KW-1185">Reference proteome</keyword>
<dbReference type="FunCoup" id="Q18512">
    <property type="interactions" value="811"/>
</dbReference>
<evidence type="ECO:0000259" key="3">
    <source>
        <dbReference type="PROSITE" id="PS50157"/>
    </source>
</evidence>
<accession>Q18512</accession>
<dbReference type="SMR" id="Q18512"/>
<dbReference type="AGR" id="WB:WBGene00008007"/>
<evidence type="ECO:0000313" key="6">
    <source>
        <dbReference type="WormBase" id="C38D4.7"/>
    </source>
</evidence>
<dbReference type="EMBL" id="BX284603">
    <property type="protein sequence ID" value="CAA86321.1"/>
    <property type="molecule type" value="Genomic_DNA"/>
</dbReference>
<dbReference type="InParanoid" id="Q18512"/>
<feature type="region of interest" description="Disordered" evidence="2">
    <location>
        <begin position="1"/>
        <end position="34"/>
    </location>
</feature>
<evidence type="ECO:0000256" key="2">
    <source>
        <dbReference type="SAM" id="MobiDB-lite"/>
    </source>
</evidence>
<dbReference type="HOGENOM" id="CLU_998308_0_0_1"/>
<evidence type="ECO:0000313" key="4">
    <source>
        <dbReference type="EMBL" id="CAA86321.1"/>
    </source>
</evidence>
<dbReference type="KEGG" id="cel:CELE_C38D4.7"/>
<feature type="region of interest" description="Disordered" evidence="2">
    <location>
        <begin position="150"/>
        <end position="192"/>
    </location>
</feature>
<dbReference type="PIR" id="T19828">
    <property type="entry name" value="T19828"/>
</dbReference>
<keyword evidence="1" id="KW-0863">Zinc-finger</keyword>
<evidence type="ECO:0000256" key="1">
    <source>
        <dbReference type="PROSITE-ProRule" id="PRU00042"/>
    </source>
</evidence>
<dbReference type="Bgee" id="WBGene00008007">
    <property type="expression patterns" value="Expressed in adult organism and 1 other cell type or tissue"/>
</dbReference>
<dbReference type="IntAct" id="Q18512">
    <property type="interactions" value="5"/>
</dbReference>
<feature type="compositionally biased region" description="Polar residues" evidence="2">
    <location>
        <begin position="12"/>
        <end position="32"/>
    </location>
</feature>
<dbReference type="PaxDb" id="6239-C38D4.7"/>
<organism evidence="4 5">
    <name type="scientific">Caenorhabditis elegans</name>
    <dbReference type="NCBI Taxonomy" id="6239"/>
    <lineage>
        <taxon>Eukaryota</taxon>
        <taxon>Metazoa</taxon>
        <taxon>Ecdysozoa</taxon>
        <taxon>Nematoda</taxon>
        <taxon>Chromadorea</taxon>
        <taxon>Rhabditida</taxon>
        <taxon>Rhabditina</taxon>
        <taxon>Rhabditomorpha</taxon>
        <taxon>Rhabditoidea</taxon>
        <taxon>Rhabditidae</taxon>
        <taxon>Peloderinae</taxon>
        <taxon>Caenorhabditis</taxon>
    </lineage>
</organism>
<dbReference type="OMA" id="HYEHISN"/>